<organism evidence="13 14">
    <name type="scientific">Meloidogyne incognita</name>
    <name type="common">Southern root-knot nematode worm</name>
    <name type="synonym">Oxyuris incognita</name>
    <dbReference type="NCBI Taxonomy" id="6306"/>
    <lineage>
        <taxon>Eukaryota</taxon>
        <taxon>Metazoa</taxon>
        <taxon>Ecdysozoa</taxon>
        <taxon>Nematoda</taxon>
        <taxon>Chromadorea</taxon>
        <taxon>Rhabditida</taxon>
        <taxon>Tylenchina</taxon>
        <taxon>Tylenchomorpha</taxon>
        <taxon>Tylenchoidea</taxon>
        <taxon>Meloidogynidae</taxon>
        <taxon>Meloidogyninae</taxon>
        <taxon>Meloidogyne</taxon>
        <taxon>Meloidogyne incognita group</taxon>
    </lineage>
</organism>
<protein>
    <submittedName>
        <fullName evidence="14">Protein wntless</fullName>
    </submittedName>
</protein>
<feature type="transmembrane region" description="Helical" evidence="10">
    <location>
        <begin position="372"/>
        <end position="400"/>
    </location>
</feature>
<dbReference type="InterPro" id="IPR047843">
    <property type="entry name" value="WLS-like_TM"/>
</dbReference>
<dbReference type="GO" id="GO:0006886">
    <property type="term" value="P:intracellular protein transport"/>
    <property type="evidence" value="ECO:0007669"/>
    <property type="project" value="TreeGrafter"/>
</dbReference>
<feature type="transmembrane region" description="Helical" evidence="10">
    <location>
        <begin position="334"/>
        <end position="352"/>
    </location>
</feature>
<evidence type="ECO:0000313" key="14">
    <source>
        <dbReference type="WBParaSite" id="Minc3s02263g29142"/>
    </source>
</evidence>
<sequence length="565" mass="66278">MIGYVLENLSNKKLFCLLAALFFLQCLFFLLGAIFAPGPSSSMEFLLSACKDKDAGKTSKWFYLRPDRGNCEIIHDLKHHNPTTEDARDLVFVAQMPHMRDGIQLEYSPLFQFLLGYLDVDFEFTPETKPVEKSVLMEFEVRMGYKEKGEDRPENWKELLPVQRIRRTTECQIDENLSSVQHPFYLLNIRIPANQSLCFSKHLKGPNCAFPGPLRELRLIIIHQNGGFTLIWLFLKTILFPLVFVILRWYWKRIKSLPRNAVLVEKAIAVLGVSLLILDFPIEWLSLWINLPAILLISDIRQGLFYAILFSFWLIFCGEHLIDDPARNNFFNYWRNLSLVLISCFSLLIFDICERGRQLSNPFHSIWSPEDGYPIIAFVSIFLGILSIFIYFVFLCFKIYKVWIGIRSKREAQLYHLSESRRFRVENVIYRFKFLMILTIFCAFTTIFAYLMQRQNEENFNFFEPEEFELIENKEEGENKNNYYYLNQTFFKKLISISASAFLIGIFGQWNLYVLLLLALYAPSHKHFNLNLQALNNEDNNEEEENFNVGIDATPLTTFLKQATD</sequence>
<dbReference type="GO" id="GO:0000139">
    <property type="term" value="C:Golgi membrane"/>
    <property type="evidence" value="ECO:0007669"/>
    <property type="project" value="UniProtKB-SubCell"/>
</dbReference>
<dbReference type="Pfam" id="PF06664">
    <property type="entry name" value="WLS-like_TM"/>
    <property type="match status" value="1"/>
</dbReference>
<dbReference type="InterPro" id="IPR053936">
    <property type="entry name" value="WLS_GOLD"/>
</dbReference>
<dbReference type="GO" id="GO:0016055">
    <property type="term" value="P:Wnt signaling pathway"/>
    <property type="evidence" value="ECO:0007669"/>
    <property type="project" value="UniProtKB-KW"/>
</dbReference>
<accession>A0A914MQY6</accession>
<evidence type="ECO:0000256" key="9">
    <source>
        <dbReference type="ARBA" id="ARBA00023136"/>
    </source>
</evidence>
<feature type="domain" description="Wntless-like transmembrane" evidence="11">
    <location>
        <begin position="225"/>
        <end position="525"/>
    </location>
</feature>
<evidence type="ECO:0000259" key="11">
    <source>
        <dbReference type="Pfam" id="PF06664"/>
    </source>
</evidence>
<evidence type="ECO:0000256" key="8">
    <source>
        <dbReference type="ARBA" id="ARBA00023034"/>
    </source>
</evidence>
<evidence type="ECO:0000256" key="6">
    <source>
        <dbReference type="ARBA" id="ARBA00022692"/>
    </source>
</evidence>
<keyword evidence="9 10" id="KW-0472">Membrane</keyword>
<feature type="transmembrane region" description="Helical" evidence="10">
    <location>
        <begin position="230"/>
        <end position="251"/>
    </location>
</feature>
<evidence type="ECO:0000256" key="10">
    <source>
        <dbReference type="SAM" id="Phobius"/>
    </source>
</evidence>
<comment type="similarity">
    <text evidence="3">Belongs to the wntless family.</text>
</comment>
<evidence type="ECO:0000256" key="7">
    <source>
        <dbReference type="ARBA" id="ARBA00022989"/>
    </source>
</evidence>
<keyword evidence="7 10" id="KW-1133">Transmembrane helix</keyword>
<dbReference type="Pfam" id="PF21883">
    <property type="entry name" value="WLS_GOLD"/>
    <property type="match status" value="1"/>
</dbReference>
<keyword evidence="4" id="KW-0217">Developmental protein</keyword>
<evidence type="ECO:0000259" key="12">
    <source>
        <dbReference type="Pfam" id="PF21883"/>
    </source>
</evidence>
<dbReference type="WBParaSite" id="Minc3s02263g29142">
    <property type="protein sequence ID" value="Minc3s02263g29142"/>
    <property type="gene ID" value="Minc3s02263g29142"/>
</dbReference>
<dbReference type="GO" id="GO:0017147">
    <property type="term" value="F:Wnt-protein binding"/>
    <property type="evidence" value="ECO:0007669"/>
    <property type="project" value="InterPro"/>
</dbReference>
<dbReference type="GO" id="GO:0010008">
    <property type="term" value="C:endosome membrane"/>
    <property type="evidence" value="ECO:0007669"/>
    <property type="project" value="UniProtKB-SubCell"/>
</dbReference>
<dbReference type="PANTHER" id="PTHR13449">
    <property type="entry name" value="INTEGRAL MEMBRANE PROTEIN GPR177"/>
    <property type="match status" value="1"/>
</dbReference>
<name>A0A914MQY6_MELIC</name>
<reference evidence="14" key="1">
    <citation type="submission" date="2022-11" db="UniProtKB">
        <authorList>
            <consortium name="WormBaseParasite"/>
        </authorList>
    </citation>
    <scope>IDENTIFICATION</scope>
</reference>
<keyword evidence="13" id="KW-1185">Reference proteome</keyword>
<dbReference type="InterPro" id="IPR009551">
    <property type="entry name" value="Wntless"/>
</dbReference>
<dbReference type="PANTHER" id="PTHR13449:SF2">
    <property type="entry name" value="PROTEIN WNTLESS HOMOLOG"/>
    <property type="match status" value="1"/>
</dbReference>
<dbReference type="GO" id="GO:0061355">
    <property type="term" value="P:Wnt protein secretion"/>
    <property type="evidence" value="ECO:0007669"/>
    <property type="project" value="TreeGrafter"/>
</dbReference>
<keyword evidence="8" id="KW-0333">Golgi apparatus</keyword>
<keyword evidence="6 10" id="KW-0812">Transmembrane</keyword>
<comment type="subcellular location">
    <subcellularLocation>
        <location evidence="1">Endosome membrane</location>
        <topology evidence="1">Multi-pass membrane protein</topology>
    </subcellularLocation>
    <subcellularLocation>
        <location evidence="2">Golgi apparatus membrane</location>
        <topology evidence="2">Multi-pass membrane protein</topology>
    </subcellularLocation>
</comment>
<feature type="domain" description="Wntless GOLD" evidence="12">
    <location>
        <begin position="49"/>
        <end position="224"/>
    </location>
</feature>
<dbReference type="Proteomes" id="UP000887563">
    <property type="component" value="Unplaced"/>
</dbReference>
<feature type="transmembrane region" description="Helical" evidence="10">
    <location>
        <begin position="304"/>
        <end position="322"/>
    </location>
</feature>
<feature type="transmembrane region" description="Helical" evidence="10">
    <location>
        <begin position="432"/>
        <end position="452"/>
    </location>
</feature>
<keyword evidence="5" id="KW-0879">Wnt signaling pathway</keyword>
<evidence type="ECO:0000256" key="4">
    <source>
        <dbReference type="ARBA" id="ARBA00022473"/>
    </source>
</evidence>
<evidence type="ECO:0000256" key="2">
    <source>
        <dbReference type="ARBA" id="ARBA00004653"/>
    </source>
</evidence>
<feature type="transmembrane region" description="Helical" evidence="10">
    <location>
        <begin position="494"/>
        <end position="521"/>
    </location>
</feature>
<evidence type="ECO:0000313" key="13">
    <source>
        <dbReference type="Proteomes" id="UP000887563"/>
    </source>
</evidence>
<dbReference type="AlphaFoldDB" id="A0A914MQY6"/>
<feature type="transmembrane region" description="Helical" evidence="10">
    <location>
        <begin position="263"/>
        <end position="284"/>
    </location>
</feature>
<evidence type="ECO:0000256" key="3">
    <source>
        <dbReference type="ARBA" id="ARBA00008148"/>
    </source>
</evidence>
<proteinExistence type="inferred from homology"/>
<evidence type="ECO:0000256" key="1">
    <source>
        <dbReference type="ARBA" id="ARBA00004337"/>
    </source>
</evidence>
<evidence type="ECO:0000256" key="5">
    <source>
        <dbReference type="ARBA" id="ARBA00022687"/>
    </source>
</evidence>